<keyword evidence="1" id="KW-0812">Transmembrane</keyword>
<name>A0A821BJH4_9BILA</name>
<accession>A0A821BJH4</accession>
<organism evidence="3 4">
    <name type="scientific">Rotaria socialis</name>
    <dbReference type="NCBI Taxonomy" id="392032"/>
    <lineage>
        <taxon>Eukaryota</taxon>
        <taxon>Metazoa</taxon>
        <taxon>Spiralia</taxon>
        <taxon>Gnathifera</taxon>
        <taxon>Rotifera</taxon>
        <taxon>Eurotatoria</taxon>
        <taxon>Bdelloidea</taxon>
        <taxon>Philodinida</taxon>
        <taxon>Philodinidae</taxon>
        <taxon>Rotaria</taxon>
    </lineage>
</organism>
<keyword evidence="1" id="KW-0472">Membrane</keyword>
<dbReference type="PANTHER" id="PTHR40743">
    <property type="entry name" value="NUCLEOTIDE-DIPHOSPHO-SUGAR TRANSFERASE CONTAINING PROTEIN"/>
    <property type="match status" value="1"/>
</dbReference>
<evidence type="ECO:0000313" key="2">
    <source>
        <dbReference type="EMBL" id="CAF3585350.1"/>
    </source>
</evidence>
<reference evidence="3" key="1">
    <citation type="submission" date="2021-02" db="EMBL/GenBank/DDBJ databases">
        <authorList>
            <person name="Nowell W R."/>
        </authorList>
    </citation>
    <scope>NUCLEOTIDE SEQUENCE</scope>
</reference>
<proteinExistence type="predicted"/>
<dbReference type="Proteomes" id="UP000663869">
    <property type="component" value="Unassembled WGS sequence"/>
</dbReference>
<dbReference type="PANTHER" id="PTHR40743:SF1">
    <property type="entry name" value="POSSIBLE GLYCOSYLTRANSFERASE"/>
    <property type="match status" value="1"/>
</dbReference>
<sequence length="639" mass="74452">MFFKQKIFLRYVTVFIVSLVLLDLLRLHLFECNHYSDDGEENHLTAFLPDPHPIDVHKSYSCFDIEDLLLITKLPKVLSWIELDNQSNKYISSPNPIHLITQWYHEQNHRRRRELLTVLQMNLLNDAVTSIHFIQYSKNCTVYDDIMLDPNFRVDLLKLKLIISYQTEVNETERLTVSKALKYANGVISRGYAVVLNLDIFFDRSLNFLQRTPLVDKSTIFYLSRYEVDRTISMSNAHCTDKGYEGSHDTLIFQPPLSKTVIEQFPFELGTWYVEVKIIEDLTLANYTVRNVCKTVRSWHLHSSQGLSTGKVMGTIVSRLKSGGSWDPIIGRFCWWASIEQLAFACSLINNCTFKYDVDALSPVVVWRNSMKQKSYDYRQDVLLSSLLGQSVQHVDRFAAFIQTIEYGLDLYVEYSDRFERFPSSGKIGHDFSERIEGIFQESFQEQTRVDKQLRQFFISDQLDVRAIDLVSGLLQQMTILLDATNAPIWAASQARPFIVLPINDDRSFDTEKHEKKKKKILVSHYVSTEKRQRIAMEILLFPSICFTVTQLHTNSLLRNAASSEILCVLEHLMKCDLLECVHKDVKTNRWFTSVYIKQLPSCDHDEQVNADYRSIFDEKLKEFKYSHSAFTLDEYLKK</sequence>
<protein>
    <submittedName>
        <fullName evidence="3">Uncharacterized protein</fullName>
    </submittedName>
</protein>
<dbReference type="Proteomes" id="UP000663862">
    <property type="component" value="Unassembled WGS sequence"/>
</dbReference>
<evidence type="ECO:0000313" key="4">
    <source>
        <dbReference type="Proteomes" id="UP000663862"/>
    </source>
</evidence>
<evidence type="ECO:0000256" key="1">
    <source>
        <dbReference type="SAM" id="Phobius"/>
    </source>
</evidence>
<keyword evidence="1" id="KW-1133">Transmembrane helix</keyword>
<comment type="caution">
    <text evidence="3">The sequence shown here is derived from an EMBL/GenBank/DDBJ whole genome shotgun (WGS) entry which is preliminary data.</text>
</comment>
<gene>
    <name evidence="2" type="ORF">FME351_LOCUS21171</name>
    <name evidence="3" type="ORF">TSG867_LOCUS27380</name>
</gene>
<dbReference type="EMBL" id="CAJNYU010002695">
    <property type="protein sequence ID" value="CAF3585350.1"/>
    <property type="molecule type" value="Genomic_DNA"/>
</dbReference>
<feature type="transmembrane region" description="Helical" evidence="1">
    <location>
        <begin position="7"/>
        <end position="25"/>
    </location>
</feature>
<evidence type="ECO:0000313" key="3">
    <source>
        <dbReference type="EMBL" id="CAF4593736.1"/>
    </source>
</evidence>
<dbReference type="EMBL" id="CAJOBQ010003102">
    <property type="protein sequence ID" value="CAF4593736.1"/>
    <property type="molecule type" value="Genomic_DNA"/>
</dbReference>
<dbReference type="AlphaFoldDB" id="A0A821BJH4"/>